<proteinExistence type="predicted"/>
<dbReference type="InterPro" id="IPR036890">
    <property type="entry name" value="HATPase_C_sf"/>
</dbReference>
<accession>A0A367EWC0</accession>
<comment type="caution">
    <text evidence="1">The sequence shown here is derived from an EMBL/GenBank/DDBJ whole genome shotgun (WGS) entry which is preliminary data.</text>
</comment>
<dbReference type="EMBL" id="QOIL01000028">
    <property type="protein sequence ID" value="RCG22446.1"/>
    <property type="molecule type" value="Genomic_DNA"/>
</dbReference>
<dbReference type="Gene3D" id="3.30.565.10">
    <property type="entry name" value="Histidine kinase-like ATPase, C-terminal domain"/>
    <property type="match status" value="1"/>
</dbReference>
<evidence type="ECO:0000313" key="2">
    <source>
        <dbReference type="Proteomes" id="UP000253094"/>
    </source>
</evidence>
<dbReference type="RefSeq" id="WP_114033285.1">
    <property type="nucleotide sequence ID" value="NZ_QOIL01000028.1"/>
</dbReference>
<protein>
    <recommendedName>
        <fullName evidence="3">ATP-binding protein</fullName>
    </recommendedName>
</protein>
<keyword evidence="2" id="KW-1185">Reference proteome</keyword>
<reference evidence="1 2" key="1">
    <citation type="submission" date="2018-06" db="EMBL/GenBank/DDBJ databases">
        <title>Sphaerisporangium craniellae sp. nov., isolated from a marine sponge in the South China Sea.</title>
        <authorList>
            <person name="Li L."/>
        </authorList>
    </citation>
    <scope>NUCLEOTIDE SEQUENCE [LARGE SCALE GENOMIC DNA]</scope>
    <source>
        <strain evidence="1 2">CCTCC AA 208026</strain>
    </source>
</reference>
<dbReference type="Proteomes" id="UP000253094">
    <property type="component" value="Unassembled WGS sequence"/>
</dbReference>
<gene>
    <name evidence="1" type="ORF">DQ384_35650</name>
</gene>
<sequence length="645" mass="72039">MRTVHIEAKPDHLLRLARQKDPVGAVAEMIWNALDAEASHVSVDLDLNELNGVESVSVTDDGHGMPNASCAGYFSGLGGSWKTTAKVSPHLKRGLHGRSGQGRLRAFALGEQVRWITMATAADGRVERTVITGAVDRPADFDISEPEYIEGPCGTRVEASVPADFVSRLSQDDTAQQLTSTFAPFLAANSEVRITYQGTQLDPATVWTDMAEYQLPWPNSAGNAEPLLRVIEWPKNVGRVLALCDANGVVLDEPSPGIQAPGYHFTAYLLWDGFVERRSNLPLAELDDIADLLESAREKLRGHFKRRDQERRARLIQEWKSEGVYPYSGEPALAAQAVERQMFDEVATTIARRLPGVPQSKKTTLRLLREIISHDPSGLYPVLDELFRLPQSEQEELKRILQRTSLSDVIKATGQVSDRLDFLAALKKLVFEPETSRTVKERTELHKILERETWIFGDAYALMVSDQSLDAVLVRHLKELGREPDAVRLNPVRREDGRAGIVDLLLGRAHRGSSGREHLVVELKAPKVKVGQAEVAQIKSYAEAIVSDPQFRDARVSWDFWVVSTELEKTVRRDANAPNRPPGCIAEWEGGVRVWARTWSEIIDDCEDRLHFYRDRLNHDPATEHAVEYLRRVHGAVAPQAVVVT</sequence>
<dbReference type="OrthoDB" id="8765545at2"/>
<evidence type="ECO:0008006" key="3">
    <source>
        <dbReference type="Google" id="ProtNLM"/>
    </source>
</evidence>
<evidence type="ECO:0000313" key="1">
    <source>
        <dbReference type="EMBL" id="RCG22446.1"/>
    </source>
</evidence>
<dbReference type="SUPFAM" id="SSF55874">
    <property type="entry name" value="ATPase domain of HSP90 chaperone/DNA topoisomerase II/histidine kinase"/>
    <property type="match status" value="1"/>
</dbReference>
<dbReference type="Pfam" id="PF13589">
    <property type="entry name" value="HATPase_c_3"/>
    <property type="match status" value="1"/>
</dbReference>
<dbReference type="AlphaFoldDB" id="A0A367EWC0"/>
<organism evidence="1 2">
    <name type="scientific">Sphaerisporangium album</name>
    <dbReference type="NCBI Taxonomy" id="509200"/>
    <lineage>
        <taxon>Bacteria</taxon>
        <taxon>Bacillati</taxon>
        <taxon>Actinomycetota</taxon>
        <taxon>Actinomycetes</taxon>
        <taxon>Streptosporangiales</taxon>
        <taxon>Streptosporangiaceae</taxon>
        <taxon>Sphaerisporangium</taxon>
    </lineage>
</organism>
<name>A0A367EWC0_9ACTN</name>